<feature type="signal peptide" evidence="2">
    <location>
        <begin position="1"/>
        <end position="26"/>
    </location>
</feature>
<evidence type="ECO:0000256" key="2">
    <source>
        <dbReference type="SAM" id="SignalP"/>
    </source>
</evidence>
<sequence length="79" mass="8677">MASSSPLMMRAALLLMLLSATSPCVAIRNTPGGQFAGLNRITSKRRTIRHITQFRGGAIDSDEEYDSEEYDSDDEAEPI</sequence>
<feature type="non-terminal residue" evidence="3">
    <location>
        <position position="79"/>
    </location>
</feature>
<protein>
    <recommendedName>
        <fullName evidence="5">RxLR effector protein</fullName>
    </recommendedName>
</protein>
<evidence type="ECO:0000256" key="1">
    <source>
        <dbReference type="SAM" id="MobiDB-lite"/>
    </source>
</evidence>
<evidence type="ECO:0000313" key="3">
    <source>
        <dbReference type="EMBL" id="EJK54026.1"/>
    </source>
</evidence>
<proteinExistence type="predicted"/>
<feature type="chain" id="PRO_5003840685" description="RxLR effector protein" evidence="2">
    <location>
        <begin position="27"/>
        <end position="79"/>
    </location>
</feature>
<gene>
    <name evidence="3" type="ORF">THAOC_26424</name>
</gene>
<keyword evidence="4" id="KW-1185">Reference proteome</keyword>
<dbReference type="AlphaFoldDB" id="K0RYU5"/>
<feature type="compositionally biased region" description="Acidic residues" evidence="1">
    <location>
        <begin position="60"/>
        <end position="79"/>
    </location>
</feature>
<dbReference type="EMBL" id="AGNL01036510">
    <property type="protein sequence ID" value="EJK54026.1"/>
    <property type="molecule type" value="Genomic_DNA"/>
</dbReference>
<dbReference type="Proteomes" id="UP000266841">
    <property type="component" value="Unassembled WGS sequence"/>
</dbReference>
<reference evidence="3 4" key="1">
    <citation type="journal article" date="2012" name="Genome Biol.">
        <title>Genome and low-iron response of an oceanic diatom adapted to chronic iron limitation.</title>
        <authorList>
            <person name="Lommer M."/>
            <person name="Specht M."/>
            <person name="Roy A.S."/>
            <person name="Kraemer L."/>
            <person name="Andreson R."/>
            <person name="Gutowska M.A."/>
            <person name="Wolf J."/>
            <person name="Bergner S.V."/>
            <person name="Schilhabel M.B."/>
            <person name="Klostermeier U.C."/>
            <person name="Beiko R.G."/>
            <person name="Rosenstiel P."/>
            <person name="Hippler M."/>
            <person name="Laroche J."/>
        </authorList>
    </citation>
    <scope>NUCLEOTIDE SEQUENCE [LARGE SCALE GENOMIC DNA]</scope>
    <source>
        <strain evidence="3 4">CCMP1005</strain>
    </source>
</reference>
<feature type="region of interest" description="Disordered" evidence="1">
    <location>
        <begin position="58"/>
        <end position="79"/>
    </location>
</feature>
<evidence type="ECO:0000313" key="4">
    <source>
        <dbReference type="Proteomes" id="UP000266841"/>
    </source>
</evidence>
<accession>K0RYU5</accession>
<organism evidence="3 4">
    <name type="scientific">Thalassiosira oceanica</name>
    <name type="common">Marine diatom</name>
    <dbReference type="NCBI Taxonomy" id="159749"/>
    <lineage>
        <taxon>Eukaryota</taxon>
        <taxon>Sar</taxon>
        <taxon>Stramenopiles</taxon>
        <taxon>Ochrophyta</taxon>
        <taxon>Bacillariophyta</taxon>
        <taxon>Coscinodiscophyceae</taxon>
        <taxon>Thalassiosirophycidae</taxon>
        <taxon>Thalassiosirales</taxon>
        <taxon>Thalassiosiraceae</taxon>
        <taxon>Thalassiosira</taxon>
    </lineage>
</organism>
<evidence type="ECO:0008006" key="5">
    <source>
        <dbReference type="Google" id="ProtNLM"/>
    </source>
</evidence>
<comment type="caution">
    <text evidence="3">The sequence shown here is derived from an EMBL/GenBank/DDBJ whole genome shotgun (WGS) entry which is preliminary data.</text>
</comment>
<keyword evidence="2" id="KW-0732">Signal</keyword>
<name>K0RYU5_THAOC</name>